<evidence type="ECO:0000256" key="1">
    <source>
        <dbReference type="ARBA" id="ARBA00022490"/>
    </source>
</evidence>
<feature type="region of interest" description="Disordered" evidence="7">
    <location>
        <begin position="59"/>
        <end position="86"/>
    </location>
</feature>
<evidence type="ECO:0000256" key="2">
    <source>
        <dbReference type="ARBA" id="ARBA00022491"/>
    </source>
</evidence>
<reference evidence="9 11" key="2">
    <citation type="submission" date="2018-06" db="EMBL/GenBank/DDBJ databases">
        <authorList>
            <consortium name="Pathogen Informatics"/>
            <person name="Doyle S."/>
        </authorList>
    </citation>
    <scope>NUCLEOTIDE SEQUENCE [LARGE SCALE GENOMIC DNA]</scope>
    <source>
        <strain evidence="9 11">NCTC12376</strain>
    </source>
</reference>
<organism evidence="9 11">
    <name type="scientific">Legionella quateirensis</name>
    <dbReference type="NCBI Taxonomy" id="45072"/>
    <lineage>
        <taxon>Bacteria</taxon>
        <taxon>Pseudomonadati</taxon>
        <taxon>Pseudomonadota</taxon>
        <taxon>Gammaproteobacteria</taxon>
        <taxon>Legionellales</taxon>
        <taxon>Legionellaceae</taxon>
        <taxon>Legionella</taxon>
    </lineage>
</organism>
<evidence type="ECO:0000313" key="9">
    <source>
        <dbReference type="EMBL" id="STY82920.1"/>
    </source>
</evidence>
<dbReference type="GO" id="GO:0045948">
    <property type="term" value="P:positive regulation of translational initiation"/>
    <property type="evidence" value="ECO:0007669"/>
    <property type="project" value="UniProtKB-UniRule"/>
</dbReference>
<dbReference type="GO" id="GO:0006109">
    <property type="term" value="P:regulation of carbohydrate metabolic process"/>
    <property type="evidence" value="ECO:0007669"/>
    <property type="project" value="UniProtKB-UniRule"/>
</dbReference>
<dbReference type="Gene3D" id="2.60.40.4380">
    <property type="entry name" value="Translational regulator CsrA"/>
    <property type="match status" value="1"/>
</dbReference>
<evidence type="ECO:0000313" key="8">
    <source>
        <dbReference type="EMBL" id="KTD44104.1"/>
    </source>
</evidence>
<dbReference type="AlphaFoldDB" id="A0A378P9U5"/>
<dbReference type="HAMAP" id="MF_00167">
    <property type="entry name" value="CsrA"/>
    <property type="match status" value="1"/>
</dbReference>
<dbReference type="RefSeq" id="WP_058475055.1">
    <property type="nucleotide sequence ID" value="NZ_CAAAIL010000017.1"/>
</dbReference>
<evidence type="ECO:0000256" key="4">
    <source>
        <dbReference type="ARBA" id="ARBA00022884"/>
    </source>
</evidence>
<comment type="function">
    <text evidence="6">A key translational regulator that binds mRNA to regulate translation initiation and/or mRNA stability. Mediates global changes in gene expression, shifting from rapid growth to stress survival by linking envelope stress, the stringent response and the catabolite repression systems. Usually binds in the 5'-UTR; binding at or near the Shine-Dalgarno sequence prevents ribosome-binding, repressing translation, binding elsewhere in the 5'-UTR can activate translation and/or stabilize the mRNA. Its function is antagonized by small RNA(s).</text>
</comment>
<evidence type="ECO:0000256" key="5">
    <source>
        <dbReference type="ARBA" id="ARBA00023159"/>
    </source>
</evidence>
<dbReference type="STRING" id="45072.Lqua_2924"/>
<dbReference type="SUPFAM" id="SSF117130">
    <property type="entry name" value="CsrA-like"/>
    <property type="match status" value="1"/>
</dbReference>
<keyword evidence="10" id="KW-1185">Reference proteome</keyword>
<comment type="subcellular location">
    <subcellularLocation>
        <location evidence="6">Cytoplasm</location>
    </subcellularLocation>
</comment>
<dbReference type="Proteomes" id="UP000254230">
    <property type="component" value="Unassembled WGS sequence"/>
</dbReference>
<dbReference type="PANTHER" id="PTHR34984">
    <property type="entry name" value="CARBON STORAGE REGULATOR"/>
    <property type="match status" value="1"/>
</dbReference>
<name>A0A378P9U5_9GAMM</name>
<accession>A0A378P9U5</accession>
<keyword evidence="1 6" id="KW-0963">Cytoplasm</keyword>
<dbReference type="InterPro" id="IPR036107">
    <property type="entry name" value="CsrA_sf"/>
</dbReference>
<dbReference type="Proteomes" id="UP000054639">
    <property type="component" value="Unassembled WGS sequence"/>
</dbReference>
<dbReference type="GO" id="GO:0006402">
    <property type="term" value="P:mRNA catabolic process"/>
    <property type="evidence" value="ECO:0007669"/>
    <property type="project" value="InterPro"/>
</dbReference>
<dbReference type="EMBL" id="LNYR01000043">
    <property type="protein sequence ID" value="KTD44104.1"/>
    <property type="molecule type" value="Genomic_DNA"/>
</dbReference>
<keyword evidence="2 6" id="KW-0678">Repressor</keyword>
<protein>
    <recommendedName>
        <fullName evidence="6">Translational regulator CsrA</fullName>
    </recommendedName>
    <alternativeName>
        <fullName evidence="6">Carbon storage regulator</fullName>
    </alternativeName>
</protein>
<evidence type="ECO:0000313" key="11">
    <source>
        <dbReference type="Proteomes" id="UP000254230"/>
    </source>
</evidence>
<dbReference type="OrthoDB" id="9809061at2"/>
<keyword evidence="5 6" id="KW-0010">Activator</keyword>
<dbReference type="InterPro" id="IPR003751">
    <property type="entry name" value="CsrA"/>
</dbReference>
<comment type="similarity">
    <text evidence="6">Belongs to the CsrA/RsmA family.</text>
</comment>
<dbReference type="GO" id="GO:0048027">
    <property type="term" value="F:mRNA 5'-UTR binding"/>
    <property type="evidence" value="ECO:0007669"/>
    <property type="project" value="UniProtKB-UniRule"/>
</dbReference>
<dbReference type="PANTHER" id="PTHR34984:SF1">
    <property type="entry name" value="CARBON STORAGE REGULATOR"/>
    <property type="match status" value="1"/>
</dbReference>
<dbReference type="FunFam" id="2.60.40.4380:FF:000002">
    <property type="entry name" value="Translational regulator CsrA"/>
    <property type="match status" value="1"/>
</dbReference>
<keyword evidence="3 6" id="KW-0810">Translation regulation</keyword>
<dbReference type="NCBIfam" id="NF002469">
    <property type="entry name" value="PRK01712.1"/>
    <property type="match status" value="1"/>
</dbReference>
<dbReference type="EMBL" id="UGOW01000002">
    <property type="protein sequence ID" value="STY82920.1"/>
    <property type="molecule type" value="Genomic_DNA"/>
</dbReference>
<evidence type="ECO:0000313" key="10">
    <source>
        <dbReference type="Proteomes" id="UP000054639"/>
    </source>
</evidence>
<comment type="subunit">
    <text evidence="6">Homodimer; the beta-strands of each monomer intercalate to form a hydrophobic core, while the alpha-helices form wings that extend away from the core.</text>
</comment>
<evidence type="ECO:0000256" key="6">
    <source>
        <dbReference type="HAMAP-Rule" id="MF_00167"/>
    </source>
</evidence>
<dbReference type="GO" id="GO:0005829">
    <property type="term" value="C:cytosol"/>
    <property type="evidence" value="ECO:0007669"/>
    <property type="project" value="TreeGrafter"/>
</dbReference>
<proteinExistence type="inferred from homology"/>
<dbReference type="NCBIfam" id="TIGR00202">
    <property type="entry name" value="csrA"/>
    <property type="match status" value="1"/>
</dbReference>
<gene>
    <name evidence="9" type="primary">csrA_4</name>
    <name evidence="6" type="synonym">csrA</name>
    <name evidence="8" type="synonym">csrA_2</name>
    <name evidence="8" type="ORF">Lqua_2924</name>
    <name evidence="9" type="ORF">NCTC12376_03385</name>
</gene>
<reference evidence="8 10" key="1">
    <citation type="submission" date="2015-11" db="EMBL/GenBank/DDBJ databases">
        <title>Genomic analysis of 38 Legionella species identifies large and diverse effector repertoires.</title>
        <authorList>
            <person name="Burstein D."/>
            <person name="Amaro F."/>
            <person name="Zusman T."/>
            <person name="Lifshitz Z."/>
            <person name="Cohen O."/>
            <person name="Gilbert J.A."/>
            <person name="Pupko T."/>
            <person name="Shuman H.A."/>
            <person name="Segal G."/>
        </authorList>
    </citation>
    <scope>NUCLEOTIDE SEQUENCE [LARGE SCALE GENOMIC DNA]</scope>
    <source>
        <strain evidence="8 10">ATCC 49507</strain>
    </source>
</reference>
<sequence length="86" mass="9716">MLILTRRIGETVVVGDDVFITILGIKGNQIRLGFDAPDHISIHRQEIYLKVQKEKTMRLDSEDTVNGNGVPITPLKRTESNQYTAH</sequence>
<keyword evidence="4 6" id="KW-0694">RNA-binding</keyword>
<evidence type="ECO:0000256" key="7">
    <source>
        <dbReference type="SAM" id="MobiDB-lite"/>
    </source>
</evidence>
<dbReference type="Pfam" id="PF02599">
    <property type="entry name" value="CsrA"/>
    <property type="match status" value="1"/>
</dbReference>
<dbReference type="GO" id="GO:0045947">
    <property type="term" value="P:negative regulation of translational initiation"/>
    <property type="evidence" value="ECO:0007669"/>
    <property type="project" value="UniProtKB-UniRule"/>
</dbReference>
<evidence type="ECO:0000256" key="3">
    <source>
        <dbReference type="ARBA" id="ARBA00022845"/>
    </source>
</evidence>